<dbReference type="InterPro" id="IPR032675">
    <property type="entry name" value="LRR_dom_sf"/>
</dbReference>
<organism evidence="1 2">
    <name type="scientific">Trifolium medium</name>
    <dbReference type="NCBI Taxonomy" id="97028"/>
    <lineage>
        <taxon>Eukaryota</taxon>
        <taxon>Viridiplantae</taxon>
        <taxon>Streptophyta</taxon>
        <taxon>Embryophyta</taxon>
        <taxon>Tracheophyta</taxon>
        <taxon>Spermatophyta</taxon>
        <taxon>Magnoliopsida</taxon>
        <taxon>eudicotyledons</taxon>
        <taxon>Gunneridae</taxon>
        <taxon>Pentapetalae</taxon>
        <taxon>rosids</taxon>
        <taxon>fabids</taxon>
        <taxon>Fabales</taxon>
        <taxon>Fabaceae</taxon>
        <taxon>Papilionoideae</taxon>
        <taxon>50 kb inversion clade</taxon>
        <taxon>NPAAA clade</taxon>
        <taxon>Hologalegina</taxon>
        <taxon>IRL clade</taxon>
        <taxon>Trifolieae</taxon>
        <taxon>Trifolium</taxon>
    </lineage>
</organism>
<dbReference type="SUPFAM" id="SSF52047">
    <property type="entry name" value="RNI-like"/>
    <property type="match status" value="1"/>
</dbReference>
<feature type="non-terminal residue" evidence="1">
    <location>
        <position position="1"/>
    </location>
</feature>
<keyword evidence="2" id="KW-1185">Reference proteome</keyword>
<dbReference type="AlphaFoldDB" id="A0A392QIT1"/>
<dbReference type="Proteomes" id="UP000265520">
    <property type="component" value="Unassembled WGS sequence"/>
</dbReference>
<protein>
    <submittedName>
        <fullName evidence="1">F-box/LRR-repeat protein</fullName>
    </submittedName>
</protein>
<reference evidence="1 2" key="1">
    <citation type="journal article" date="2018" name="Front. Plant Sci.">
        <title>Red Clover (Trifolium pratense) and Zigzag Clover (T. medium) - A Picture of Genomic Similarities and Differences.</title>
        <authorList>
            <person name="Dluhosova J."/>
            <person name="Istvanek J."/>
            <person name="Nedelnik J."/>
            <person name="Repkova J."/>
        </authorList>
    </citation>
    <scope>NUCLEOTIDE SEQUENCE [LARGE SCALE GENOMIC DNA]</scope>
    <source>
        <strain evidence="2">cv. 10/8</strain>
        <tissue evidence="1">Leaf</tissue>
    </source>
</reference>
<accession>A0A392QIT1</accession>
<name>A0A392QIT1_9FABA</name>
<proteinExistence type="predicted"/>
<evidence type="ECO:0000313" key="2">
    <source>
        <dbReference type="Proteomes" id="UP000265520"/>
    </source>
</evidence>
<dbReference type="Gene3D" id="3.80.10.10">
    <property type="entry name" value="Ribonuclease Inhibitor"/>
    <property type="match status" value="1"/>
</dbReference>
<sequence>VRGCKGLTSCAVVTMVRSCKRLENVDIMQCLGIESEAIELFVKNCSCLRRLEVEGTKLTDAAKMWASNKFIELV</sequence>
<dbReference type="EMBL" id="LXQA010138053">
    <property type="protein sequence ID" value="MCI23817.1"/>
    <property type="molecule type" value="Genomic_DNA"/>
</dbReference>
<comment type="caution">
    <text evidence="1">The sequence shown here is derived from an EMBL/GenBank/DDBJ whole genome shotgun (WGS) entry which is preliminary data.</text>
</comment>
<evidence type="ECO:0000313" key="1">
    <source>
        <dbReference type="EMBL" id="MCI23817.1"/>
    </source>
</evidence>